<dbReference type="EMBL" id="LSRF01000006">
    <property type="protein sequence ID" value="KXP14223.1"/>
    <property type="molecule type" value="Genomic_DNA"/>
</dbReference>
<evidence type="ECO:0000313" key="4">
    <source>
        <dbReference type="Proteomes" id="UP000070258"/>
    </source>
</evidence>
<feature type="domain" description="DUF732" evidence="1">
    <location>
        <begin position="38"/>
        <end position="108"/>
    </location>
</feature>
<dbReference type="EMBL" id="LSRE01000007">
    <property type="protein sequence ID" value="KXP00539.1"/>
    <property type="molecule type" value="Genomic_DNA"/>
</dbReference>
<evidence type="ECO:0000259" key="1">
    <source>
        <dbReference type="Pfam" id="PF05305"/>
    </source>
</evidence>
<evidence type="ECO:0000313" key="2">
    <source>
        <dbReference type="EMBL" id="KXP00539.1"/>
    </source>
</evidence>
<name>A0A138AUX5_9ACTN</name>
<dbReference type="InterPro" id="IPR007969">
    <property type="entry name" value="DUF732"/>
</dbReference>
<reference evidence="4" key="3">
    <citation type="submission" date="2016-02" db="EMBL/GenBank/DDBJ databases">
        <authorList>
            <person name="Wen L."/>
            <person name="He K."/>
            <person name="Yang H."/>
        </authorList>
    </citation>
    <scope>NUCLEOTIDE SEQUENCE [LARGE SCALE GENOMIC DNA]</scope>
    <source>
        <strain evidence="4">JCM 15929</strain>
    </source>
</reference>
<accession>A0A138AUX5</accession>
<reference evidence="3" key="1">
    <citation type="submission" date="2016-02" db="EMBL/GenBank/DDBJ databases">
        <authorList>
            <person name="Teng J.L."/>
            <person name="Yang Y."/>
            <person name="Huang Y."/>
            <person name="Guo F."/>
            <person name="Wei W."/>
            <person name="Chen J.H."/>
            <person name="Wong S.Y."/>
            <person name="Lau S.K."/>
            <person name="Woo P.C."/>
        </authorList>
    </citation>
    <scope>NUCLEOTIDE SEQUENCE</scope>
    <source>
        <strain evidence="3">JCM 15929</strain>
    </source>
</reference>
<dbReference type="STRING" id="239498.AXK60_21305"/>
<dbReference type="AlphaFoldDB" id="A0A138AUX5"/>
<proteinExistence type="predicted"/>
<protein>
    <recommendedName>
        <fullName evidence="1">DUF732 domain-containing protein</fullName>
    </recommendedName>
</protein>
<evidence type="ECO:0000313" key="3">
    <source>
        <dbReference type="EMBL" id="KXP14223.1"/>
    </source>
</evidence>
<dbReference type="Proteomes" id="UP000070409">
    <property type="component" value="Unassembled WGS sequence"/>
</dbReference>
<dbReference type="Pfam" id="PF05305">
    <property type="entry name" value="DUF732"/>
    <property type="match status" value="1"/>
</dbReference>
<dbReference type="Proteomes" id="UP000070258">
    <property type="component" value="Unassembled WGS sequence"/>
</dbReference>
<gene>
    <name evidence="3" type="ORF">AXK60_21305</name>
    <name evidence="2" type="ORF">AXK61_15220</name>
</gene>
<comment type="caution">
    <text evidence="3">The sequence shown here is derived from an EMBL/GenBank/DDBJ whole genome shotgun (WGS) entry which is preliminary data.</text>
</comment>
<keyword evidence="5" id="KW-1185">Reference proteome</keyword>
<sequence length="111" mass="11428">MTKMTEIGRIARGALIATVAAGGVALAGGGPANAFTAQDQAFLTVLRAQGIVAKDGGATAVRIGKAVCADRRDGVSLQVIVNKLNRQAGLTPYNASYFAGAATRVYCPWYL</sequence>
<evidence type="ECO:0000313" key="5">
    <source>
        <dbReference type="Proteomes" id="UP000070409"/>
    </source>
</evidence>
<organism evidence="3 4">
    <name type="scientific">Tsukamurella pseudospumae</name>
    <dbReference type="NCBI Taxonomy" id="239498"/>
    <lineage>
        <taxon>Bacteria</taxon>
        <taxon>Bacillati</taxon>
        <taxon>Actinomycetota</taxon>
        <taxon>Actinomycetes</taxon>
        <taxon>Mycobacteriales</taxon>
        <taxon>Tsukamurellaceae</taxon>
        <taxon>Tsukamurella</taxon>
    </lineage>
</organism>
<reference evidence="2 5" key="2">
    <citation type="submission" date="2016-02" db="EMBL/GenBank/DDBJ databases">
        <authorList>
            <person name="Teng J.L."/>
            <person name="Tang Y."/>
            <person name="Huang Y."/>
            <person name="Guo F."/>
            <person name="Wei W."/>
            <person name="Chen J.H."/>
            <person name="Wong S.Y."/>
            <person name="Lau S.K."/>
            <person name="Woo P.C."/>
        </authorList>
    </citation>
    <scope>NUCLEOTIDE SEQUENCE [LARGE SCALE GENOMIC DNA]</scope>
    <source>
        <strain evidence="2 5">JCM 13375</strain>
    </source>
</reference>